<dbReference type="Proteomes" id="UP000663836">
    <property type="component" value="Unassembled WGS sequence"/>
</dbReference>
<evidence type="ECO:0000259" key="1">
    <source>
        <dbReference type="PROSITE" id="PS50994"/>
    </source>
</evidence>
<dbReference type="InterPro" id="IPR050951">
    <property type="entry name" value="Retrovirus_Pol_polyprotein"/>
</dbReference>
<reference evidence="3" key="1">
    <citation type="submission" date="2021-02" db="EMBL/GenBank/DDBJ databases">
        <authorList>
            <person name="Nowell W R."/>
        </authorList>
    </citation>
    <scope>NUCLEOTIDE SEQUENCE</scope>
</reference>
<dbReference type="EMBL" id="CAJOBD010001251">
    <property type="protein sequence ID" value="CAF3778534.1"/>
    <property type="molecule type" value="Genomic_DNA"/>
</dbReference>
<sequence>MCSYFLIVVDTHSKWLEIFIVNDISTTTTTTTTTVNTLISPFARYGLCEEIVSDSGTQFTYEEFAQLCARNEIRHILTVPGHPQSNSQAERYVDIVKSALKKGLHNGEKISDVLSKFFLVCHRLTPHTTTNVSPAELFLKRQLRTVLDLLRFNATDTSSIVRKHYQLNFDRHTKERQFQQGSQVLVRDFRNNPNKVE</sequence>
<proteinExistence type="predicted"/>
<evidence type="ECO:0000313" key="2">
    <source>
        <dbReference type="EMBL" id="CAF1353139.1"/>
    </source>
</evidence>
<dbReference type="PANTHER" id="PTHR37984">
    <property type="entry name" value="PROTEIN CBG26694"/>
    <property type="match status" value="1"/>
</dbReference>
<dbReference type="PANTHER" id="PTHR37984:SF5">
    <property type="entry name" value="PROTEIN NYNRIN-LIKE"/>
    <property type="match status" value="1"/>
</dbReference>
<dbReference type="InterPro" id="IPR001584">
    <property type="entry name" value="Integrase_cat-core"/>
</dbReference>
<dbReference type="Pfam" id="PF00665">
    <property type="entry name" value="rve"/>
    <property type="match status" value="1"/>
</dbReference>
<feature type="domain" description="Integrase catalytic" evidence="1">
    <location>
        <begin position="1"/>
        <end position="142"/>
    </location>
</feature>
<dbReference type="EMBL" id="CAJNOT010002930">
    <property type="protein sequence ID" value="CAF1353139.1"/>
    <property type="molecule type" value="Genomic_DNA"/>
</dbReference>
<evidence type="ECO:0000313" key="4">
    <source>
        <dbReference type="Proteomes" id="UP000663836"/>
    </source>
</evidence>
<organism evidence="3 4">
    <name type="scientific">Rotaria sordida</name>
    <dbReference type="NCBI Taxonomy" id="392033"/>
    <lineage>
        <taxon>Eukaryota</taxon>
        <taxon>Metazoa</taxon>
        <taxon>Spiralia</taxon>
        <taxon>Gnathifera</taxon>
        <taxon>Rotifera</taxon>
        <taxon>Eurotatoria</taxon>
        <taxon>Bdelloidea</taxon>
        <taxon>Philodinida</taxon>
        <taxon>Philodinidae</taxon>
        <taxon>Rotaria</taxon>
    </lineage>
</organism>
<dbReference type="InterPro" id="IPR036397">
    <property type="entry name" value="RNaseH_sf"/>
</dbReference>
<gene>
    <name evidence="3" type="ORF">JBS370_LOCUS14098</name>
    <name evidence="2" type="ORF">ZHD862_LOCUS30673</name>
</gene>
<dbReference type="Proteomes" id="UP000663864">
    <property type="component" value="Unassembled WGS sequence"/>
</dbReference>
<dbReference type="InterPro" id="IPR012337">
    <property type="entry name" value="RNaseH-like_sf"/>
</dbReference>
<dbReference type="Gene3D" id="3.30.420.10">
    <property type="entry name" value="Ribonuclease H-like superfamily/Ribonuclease H"/>
    <property type="match status" value="1"/>
</dbReference>
<comment type="caution">
    <text evidence="3">The sequence shown here is derived from an EMBL/GenBank/DDBJ whole genome shotgun (WGS) entry which is preliminary data.</text>
</comment>
<evidence type="ECO:0000313" key="3">
    <source>
        <dbReference type="EMBL" id="CAF3778534.1"/>
    </source>
</evidence>
<name>A0A819AJQ6_9BILA</name>
<dbReference type="GO" id="GO:0003676">
    <property type="term" value="F:nucleic acid binding"/>
    <property type="evidence" value="ECO:0007669"/>
    <property type="project" value="InterPro"/>
</dbReference>
<protein>
    <recommendedName>
        <fullName evidence="1">Integrase catalytic domain-containing protein</fullName>
    </recommendedName>
</protein>
<dbReference type="PROSITE" id="PS50994">
    <property type="entry name" value="INTEGRASE"/>
    <property type="match status" value="1"/>
</dbReference>
<dbReference type="SUPFAM" id="SSF53098">
    <property type="entry name" value="Ribonuclease H-like"/>
    <property type="match status" value="1"/>
</dbReference>
<dbReference type="AlphaFoldDB" id="A0A819AJQ6"/>
<accession>A0A819AJQ6</accession>
<dbReference type="GO" id="GO:0015074">
    <property type="term" value="P:DNA integration"/>
    <property type="evidence" value="ECO:0007669"/>
    <property type="project" value="InterPro"/>
</dbReference>